<sequence length="262" mass="29855">MRFTFWLGVFLFGCGASASAAELRLYTEEYRPLSYSDNGRLTGMAVEVVELLVERTGQATRIELVPWTRGYHQIRREANSGLFAMVRTPEREALFQWVGPIAQGRTSFYARRGAGLAIRELKDLERFSSLVLPKRWYSYEYLRGLGLKNLYGVPTPQHMVKMFKHGRSELMVASNLVLAEMLAQQGMRPEEVELQFTFMANNSYIGFSKSTDPALVQRWQHALEQAGRDGSLQQIHQRWFSEPFSLEALVPVPALSNDLPGQ</sequence>
<comment type="caution">
    <text evidence="3">The sequence shown here is derived from an EMBL/GenBank/DDBJ whole genome shotgun (WGS) entry which is preliminary data.</text>
</comment>
<dbReference type="InterPro" id="IPR001638">
    <property type="entry name" value="Solute-binding_3/MltF_N"/>
</dbReference>
<dbReference type="PANTHER" id="PTHR38834">
    <property type="entry name" value="PERIPLASMIC SUBSTRATE BINDING PROTEIN FAMILY 3"/>
    <property type="match status" value="1"/>
</dbReference>
<protein>
    <submittedName>
        <fullName evidence="3">Transporter substrate-binding domain-containing protein</fullName>
    </submittedName>
</protein>
<reference evidence="3 4" key="1">
    <citation type="submission" date="2023-12" db="EMBL/GenBank/DDBJ databases">
        <title>Pseudomonas sp. T5W1.</title>
        <authorList>
            <person name="Maltman C."/>
        </authorList>
    </citation>
    <scope>NUCLEOTIDE SEQUENCE [LARGE SCALE GENOMIC DNA]</scope>
    <source>
        <strain evidence="3 4">T5W1</strain>
    </source>
</reference>
<accession>A0ABU5PAG5</accession>
<dbReference type="SUPFAM" id="SSF53850">
    <property type="entry name" value="Periplasmic binding protein-like II"/>
    <property type="match status" value="1"/>
</dbReference>
<keyword evidence="4" id="KW-1185">Reference proteome</keyword>
<evidence type="ECO:0000313" key="4">
    <source>
        <dbReference type="Proteomes" id="UP001292571"/>
    </source>
</evidence>
<gene>
    <name evidence="3" type="ORF">SOP97_12650</name>
</gene>
<name>A0ABU5PAG5_9PSED</name>
<dbReference type="Proteomes" id="UP001292571">
    <property type="component" value="Unassembled WGS sequence"/>
</dbReference>
<feature type="chain" id="PRO_5046040661" evidence="1">
    <location>
        <begin position="21"/>
        <end position="262"/>
    </location>
</feature>
<dbReference type="RefSeq" id="WP_322949357.1">
    <property type="nucleotide sequence ID" value="NZ_JAYEET010000039.1"/>
</dbReference>
<evidence type="ECO:0000259" key="2">
    <source>
        <dbReference type="SMART" id="SM00062"/>
    </source>
</evidence>
<keyword evidence="1" id="KW-0732">Signal</keyword>
<dbReference type="Pfam" id="PF00497">
    <property type="entry name" value="SBP_bac_3"/>
    <property type="match status" value="1"/>
</dbReference>
<dbReference type="SMART" id="SM00062">
    <property type="entry name" value="PBPb"/>
    <property type="match status" value="1"/>
</dbReference>
<evidence type="ECO:0000313" key="3">
    <source>
        <dbReference type="EMBL" id="MEA1606657.1"/>
    </source>
</evidence>
<feature type="domain" description="Solute-binding protein family 3/N-terminal" evidence="2">
    <location>
        <begin position="22"/>
        <end position="243"/>
    </location>
</feature>
<evidence type="ECO:0000256" key="1">
    <source>
        <dbReference type="SAM" id="SignalP"/>
    </source>
</evidence>
<dbReference type="EMBL" id="JAYEET010000039">
    <property type="protein sequence ID" value="MEA1606657.1"/>
    <property type="molecule type" value="Genomic_DNA"/>
</dbReference>
<dbReference type="Gene3D" id="3.40.190.10">
    <property type="entry name" value="Periplasmic binding protein-like II"/>
    <property type="match status" value="2"/>
</dbReference>
<feature type="signal peptide" evidence="1">
    <location>
        <begin position="1"/>
        <end position="20"/>
    </location>
</feature>
<proteinExistence type="predicted"/>
<organism evidence="3 4">
    <name type="scientific">Pseudomonas spirodelae</name>
    <dbReference type="NCBI Taxonomy" id="3101751"/>
    <lineage>
        <taxon>Bacteria</taxon>
        <taxon>Pseudomonadati</taxon>
        <taxon>Pseudomonadota</taxon>
        <taxon>Gammaproteobacteria</taxon>
        <taxon>Pseudomonadales</taxon>
        <taxon>Pseudomonadaceae</taxon>
        <taxon>Pseudomonas</taxon>
    </lineage>
</organism>
<dbReference type="PANTHER" id="PTHR38834:SF3">
    <property type="entry name" value="SOLUTE-BINDING PROTEIN FAMILY 3_N-TERMINAL DOMAIN-CONTAINING PROTEIN"/>
    <property type="match status" value="1"/>
</dbReference>